<dbReference type="AlphaFoldDB" id="A0A9P9DXG8"/>
<dbReference type="EMBL" id="JAGMUV010000019">
    <property type="protein sequence ID" value="KAH7127525.1"/>
    <property type="molecule type" value="Genomic_DNA"/>
</dbReference>
<feature type="binding site" evidence="5">
    <location>
        <position position="243"/>
    </location>
    <ligand>
        <name>Fe cation</name>
        <dbReference type="ChEBI" id="CHEBI:24875"/>
        <note>catalytic</note>
    </ligand>
</feature>
<dbReference type="GO" id="GO:0010436">
    <property type="term" value="F:carotenoid dioxygenase activity"/>
    <property type="evidence" value="ECO:0007669"/>
    <property type="project" value="TreeGrafter"/>
</dbReference>
<accession>A0A9P9DXG8</accession>
<proteinExistence type="inferred from homology"/>
<evidence type="ECO:0000256" key="4">
    <source>
        <dbReference type="ARBA" id="ARBA00023004"/>
    </source>
</evidence>
<evidence type="ECO:0000256" key="2">
    <source>
        <dbReference type="ARBA" id="ARBA00022723"/>
    </source>
</evidence>
<feature type="binding site" evidence="5">
    <location>
        <position position="502"/>
    </location>
    <ligand>
        <name>Fe cation</name>
        <dbReference type="ChEBI" id="CHEBI:24875"/>
        <note>catalytic</note>
    </ligand>
</feature>
<dbReference type="InterPro" id="IPR004294">
    <property type="entry name" value="Carotenoid_Oase"/>
</dbReference>
<name>A0A9P9DXG8_9HYPO</name>
<comment type="cofactor">
    <cofactor evidence="5">
        <name>Fe(2+)</name>
        <dbReference type="ChEBI" id="CHEBI:29033"/>
    </cofactor>
    <text evidence="5">Binds 1 Fe(2+) ion per subunit.</text>
</comment>
<evidence type="ECO:0000256" key="5">
    <source>
        <dbReference type="PIRSR" id="PIRSR604294-1"/>
    </source>
</evidence>
<dbReference type="InterPro" id="IPR011047">
    <property type="entry name" value="Quinoprotein_ADH-like_sf"/>
</dbReference>
<evidence type="ECO:0000256" key="1">
    <source>
        <dbReference type="ARBA" id="ARBA00006787"/>
    </source>
</evidence>
<keyword evidence="4 5" id="KW-0408">Iron</keyword>
<dbReference type="Proteomes" id="UP000738349">
    <property type="component" value="Unassembled WGS sequence"/>
</dbReference>
<organism evidence="6 7">
    <name type="scientific">Dactylonectria macrodidyma</name>
    <dbReference type="NCBI Taxonomy" id="307937"/>
    <lineage>
        <taxon>Eukaryota</taxon>
        <taxon>Fungi</taxon>
        <taxon>Dikarya</taxon>
        <taxon>Ascomycota</taxon>
        <taxon>Pezizomycotina</taxon>
        <taxon>Sordariomycetes</taxon>
        <taxon>Hypocreomycetidae</taxon>
        <taxon>Hypocreales</taxon>
        <taxon>Nectriaceae</taxon>
        <taxon>Dactylonectria</taxon>
    </lineage>
</organism>
<dbReference type="Pfam" id="PF03055">
    <property type="entry name" value="RPE65"/>
    <property type="match status" value="1"/>
</dbReference>
<protein>
    <submittedName>
        <fullName evidence="6">Lignostilbene-alpha,beta-dioxygenase isozyme III</fullName>
    </submittedName>
</protein>
<dbReference type="GO" id="GO:0046872">
    <property type="term" value="F:metal ion binding"/>
    <property type="evidence" value="ECO:0007669"/>
    <property type="project" value="UniProtKB-KW"/>
</dbReference>
<gene>
    <name evidence="6" type="ORF">EDB81DRAFT_809454</name>
</gene>
<evidence type="ECO:0000313" key="6">
    <source>
        <dbReference type="EMBL" id="KAH7127525.1"/>
    </source>
</evidence>
<keyword evidence="7" id="KW-1185">Reference proteome</keyword>
<evidence type="ECO:0000256" key="3">
    <source>
        <dbReference type="ARBA" id="ARBA00023002"/>
    </source>
</evidence>
<reference evidence="6" key="1">
    <citation type="journal article" date="2021" name="Nat. Commun.">
        <title>Genetic determinants of endophytism in the Arabidopsis root mycobiome.</title>
        <authorList>
            <person name="Mesny F."/>
            <person name="Miyauchi S."/>
            <person name="Thiergart T."/>
            <person name="Pickel B."/>
            <person name="Atanasova L."/>
            <person name="Karlsson M."/>
            <person name="Huettel B."/>
            <person name="Barry K.W."/>
            <person name="Haridas S."/>
            <person name="Chen C."/>
            <person name="Bauer D."/>
            <person name="Andreopoulos W."/>
            <person name="Pangilinan J."/>
            <person name="LaButti K."/>
            <person name="Riley R."/>
            <person name="Lipzen A."/>
            <person name="Clum A."/>
            <person name="Drula E."/>
            <person name="Henrissat B."/>
            <person name="Kohler A."/>
            <person name="Grigoriev I.V."/>
            <person name="Martin F.M."/>
            <person name="Hacquard S."/>
        </authorList>
    </citation>
    <scope>NUCLEOTIDE SEQUENCE</scope>
    <source>
        <strain evidence="6">MPI-CAGE-AT-0147</strain>
    </source>
</reference>
<dbReference type="GO" id="GO:0016121">
    <property type="term" value="P:carotene catabolic process"/>
    <property type="evidence" value="ECO:0007669"/>
    <property type="project" value="TreeGrafter"/>
</dbReference>
<comment type="similarity">
    <text evidence="1">Belongs to the carotenoid oxygenase family.</text>
</comment>
<keyword evidence="2 5" id="KW-0479">Metal-binding</keyword>
<keyword evidence="3" id="KW-0560">Oxidoreductase</keyword>
<dbReference type="PANTHER" id="PTHR10543">
    <property type="entry name" value="BETA-CAROTENE DIOXYGENASE"/>
    <property type="match status" value="1"/>
</dbReference>
<comment type="caution">
    <text evidence="6">The sequence shown here is derived from an EMBL/GenBank/DDBJ whole genome shotgun (WGS) entry which is preliminary data.</text>
</comment>
<dbReference type="SUPFAM" id="SSF50998">
    <property type="entry name" value="Quinoprotein alcohol dehydrogenase-like"/>
    <property type="match status" value="1"/>
</dbReference>
<feature type="binding site" evidence="5">
    <location>
        <position position="189"/>
    </location>
    <ligand>
        <name>Fe cation</name>
        <dbReference type="ChEBI" id="CHEBI:24875"/>
        <note>catalytic</note>
    </ligand>
</feature>
<feature type="binding site" evidence="5">
    <location>
        <position position="308"/>
    </location>
    <ligand>
        <name>Fe cation</name>
        <dbReference type="ChEBI" id="CHEBI:24875"/>
        <note>catalytic</note>
    </ligand>
</feature>
<sequence length="543" mass="61719">MASNVLATPDRSAYIHGRLATTQTEFPKTPAFSKAFVPTRYEASIQEVETQGVIPNVINGTYFSMQVDHHMPPRFEDDLLFNGDGVVSAFRIVNGHVDWKRRYVQTDRFKLESEARRSLFGRYRNPYTDHESVRGVVRTAANTNIIFWRGVMLAMKEDGPPFALDPTTLETLGRYDFEGQVLSPVFSAHPKIDPASGEMLAFGYQAGGDGNCASRELVYYVIDADGKKTHEAWFEMPYAGYIHDFAFTDDWIIFPLTPLKASLERIKQGGNYWAWDPEDYGYFGIAPRHKPKRGDITWIRTENCFQGHIAGTYQTDDNKLVFDLSMASDNVFWWFPQEGKAPERRPMTSPMSRYVFDLEDLSAVDMIEPTQTVHKMVEFARIDDRFLGKPYRHYWAVGSDASKHYDFERCGPPSTGIWNMLIGYDWETGREQSWYVGPTSTLEEPCFIPASTTSPEGSGYLVAVIDRLDEMRQDLAVFNAQELSAGPIGLIRLPLRPRRGFHGNFVDHADIEAFASRRAKHGDLGPAKAAEKPLPWQLDIQKI</sequence>
<dbReference type="OrthoDB" id="1069523at2759"/>
<dbReference type="PANTHER" id="PTHR10543:SF89">
    <property type="entry name" value="CAROTENOID 9,10(9',10')-CLEAVAGE DIOXYGENASE 1"/>
    <property type="match status" value="1"/>
</dbReference>
<evidence type="ECO:0000313" key="7">
    <source>
        <dbReference type="Proteomes" id="UP000738349"/>
    </source>
</evidence>